<feature type="domain" description="Myb/SANT-like" evidence="2">
    <location>
        <begin position="1"/>
        <end position="42"/>
    </location>
</feature>
<keyword evidence="1" id="KW-0472">Membrane</keyword>
<dbReference type="Gramene" id="KZM93996">
    <property type="protein sequence ID" value="KZM93996"/>
    <property type="gene ID" value="DCAR_017241"/>
</dbReference>
<dbReference type="Pfam" id="PF12776">
    <property type="entry name" value="Myb_DNA-bind_3"/>
    <property type="match status" value="1"/>
</dbReference>
<dbReference type="EMBL" id="LNRQ01000005">
    <property type="protein sequence ID" value="KZM93994.1"/>
    <property type="molecule type" value="Genomic_DNA"/>
</dbReference>
<dbReference type="Gramene" id="KZM93994">
    <property type="protein sequence ID" value="KZM93994"/>
    <property type="gene ID" value="DCAR_017239"/>
</dbReference>
<gene>
    <name evidence="3" type="ORF">DCAR_017239</name>
    <name evidence="4" type="ORF">DCAR_017241</name>
</gene>
<sequence length="105" mass="12113">MKNHWEKMKGDFQIFKKLKFDESGLGWNEMKKTIEAPESWWTHAIQAIDDSRAKSKFALVFGLSSGLVAILVMSLLVGLYFWYERKKQRDIGKTSRWGGSRGNGI</sequence>
<accession>A0A161XQX0</accession>
<evidence type="ECO:0000256" key="1">
    <source>
        <dbReference type="SAM" id="Phobius"/>
    </source>
</evidence>
<name>A0A161XQX0_DAUCS</name>
<feature type="transmembrane region" description="Helical" evidence="1">
    <location>
        <begin position="57"/>
        <end position="83"/>
    </location>
</feature>
<organism evidence="4">
    <name type="scientific">Daucus carota subsp. sativus</name>
    <name type="common">Carrot</name>
    <dbReference type="NCBI Taxonomy" id="79200"/>
    <lineage>
        <taxon>Eukaryota</taxon>
        <taxon>Viridiplantae</taxon>
        <taxon>Streptophyta</taxon>
        <taxon>Embryophyta</taxon>
        <taxon>Tracheophyta</taxon>
        <taxon>Spermatophyta</taxon>
        <taxon>Magnoliopsida</taxon>
        <taxon>eudicotyledons</taxon>
        <taxon>Gunneridae</taxon>
        <taxon>Pentapetalae</taxon>
        <taxon>asterids</taxon>
        <taxon>campanulids</taxon>
        <taxon>Apiales</taxon>
        <taxon>Apiaceae</taxon>
        <taxon>Apioideae</taxon>
        <taxon>Scandiceae</taxon>
        <taxon>Daucinae</taxon>
        <taxon>Daucus</taxon>
        <taxon>Daucus sect. Daucus</taxon>
    </lineage>
</organism>
<evidence type="ECO:0000259" key="2">
    <source>
        <dbReference type="Pfam" id="PF12776"/>
    </source>
</evidence>
<comment type="caution">
    <text evidence="4">The sequence shown here is derived from an EMBL/GenBank/DDBJ whole genome shotgun (WGS) entry which is preliminary data.</text>
</comment>
<keyword evidence="1" id="KW-1133">Transmembrane helix</keyword>
<keyword evidence="1" id="KW-0812">Transmembrane</keyword>
<dbReference type="InterPro" id="IPR024752">
    <property type="entry name" value="Myb/SANT-like_dom"/>
</dbReference>
<reference evidence="4" key="1">
    <citation type="journal article" date="2016" name="Nat. Genet.">
        <title>A high-quality carrot genome assembly provides new insights into carotenoid accumulation and asterid genome evolution.</title>
        <authorList>
            <person name="Iorizzo M."/>
            <person name="Ellison S."/>
            <person name="Senalik D."/>
            <person name="Zeng P."/>
            <person name="Satapoomin P."/>
            <person name="Huang J."/>
            <person name="Bowman M."/>
            <person name="Iovene M."/>
            <person name="Sanseverino W."/>
            <person name="Cavagnaro P."/>
            <person name="Yildiz M."/>
            <person name="Macko-Podgorni A."/>
            <person name="Moranska E."/>
            <person name="Grzebelus E."/>
            <person name="Grzebelus D."/>
            <person name="Ashrafi H."/>
            <person name="Zheng Z."/>
            <person name="Cheng S."/>
            <person name="Spooner D."/>
            <person name="Van Deynze A."/>
            <person name="Simon P."/>
        </authorList>
    </citation>
    <scope>NUCLEOTIDE SEQUENCE [LARGE SCALE GENOMIC DNA]</scope>
    <source>
        <tissue evidence="4">Leaf</tissue>
    </source>
</reference>
<dbReference type="EMBL" id="LNRQ01000005">
    <property type="protein sequence ID" value="KZM93996.1"/>
    <property type="molecule type" value="Genomic_DNA"/>
</dbReference>
<protein>
    <recommendedName>
        <fullName evidence="2">Myb/SANT-like domain-containing protein</fullName>
    </recommendedName>
</protein>
<proteinExistence type="predicted"/>
<evidence type="ECO:0000313" key="3">
    <source>
        <dbReference type="EMBL" id="KZM93994.1"/>
    </source>
</evidence>
<evidence type="ECO:0000313" key="4">
    <source>
        <dbReference type="EMBL" id="KZM93996.1"/>
    </source>
</evidence>
<dbReference type="AlphaFoldDB" id="A0A161XQX0"/>